<evidence type="ECO:0000313" key="2">
    <source>
        <dbReference type="EMBL" id="TQM98547.1"/>
    </source>
</evidence>
<dbReference type="SUPFAM" id="SSF46785">
    <property type="entry name" value="Winged helix' DNA-binding domain"/>
    <property type="match status" value="1"/>
</dbReference>
<keyword evidence="2" id="KW-0238">DNA-binding</keyword>
<dbReference type="SMART" id="SM00347">
    <property type="entry name" value="HTH_MARR"/>
    <property type="match status" value="1"/>
</dbReference>
<dbReference type="InterPro" id="IPR000835">
    <property type="entry name" value="HTH_MarR-typ"/>
</dbReference>
<accession>A0A4Y3UMK6</accession>
<name>A0A4Y3UMK6_9MICO</name>
<dbReference type="AlphaFoldDB" id="A0A4Y3UMK6"/>
<dbReference type="PRINTS" id="PR00598">
    <property type="entry name" value="HTHMARR"/>
</dbReference>
<dbReference type="PANTHER" id="PTHR33164:SF43">
    <property type="entry name" value="HTH-TYPE TRANSCRIPTIONAL REPRESSOR YETL"/>
    <property type="match status" value="1"/>
</dbReference>
<dbReference type="EMBL" id="VFPS01000002">
    <property type="protein sequence ID" value="TQM98547.1"/>
    <property type="molecule type" value="Genomic_DNA"/>
</dbReference>
<organism evidence="2 3">
    <name type="scientific">Microbacterium lacticum</name>
    <dbReference type="NCBI Taxonomy" id="33885"/>
    <lineage>
        <taxon>Bacteria</taxon>
        <taxon>Bacillati</taxon>
        <taxon>Actinomycetota</taxon>
        <taxon>Actinomycetes</taxon>
        <taxon>Micrococcales</taxon>
        <taxon>Microbacteriaceae</taxon>
        <taxon>Microbacterium</taxon>
    </lineage>
</organism>
<dbReference type="GO" id="GO:0006950">
    <property type="term" value="P:response to stress"/>
    <property type="evidence" value="ECO:0007669"/>
    <property type="project" value="TreeGrafter"/>
</dbReference>
<dbReference type="InterPro" id="IPR036388">
    <property type="entry name" value="WH-like_DNA-bd_sf"/>
</dbReference>
<dbReference type="InterPro" id="IPR036390">
    <property type="entry name" value="WH_DNA-bd_sf"/>
</dbReference>
<dbReference type="PROSITE" id="PS50995">
    <property type="entry name" value="HTH_MARR_2"/>
    <property type="match status" value="1"/>
</dbReference>
<dbReference type="OrthoDB" id="162531at2"/>
<comment type="caution">
    <text evidence="2">The sequence shown here is derived from an EMBL/GenBank/DDBJ whole genome shotgun (WGS) entry which is preliminary data.</text>
</comment>
<dbReference type="PANTHER" id="PTHR33164">
    <property type="entry name" value="TRANSCRIPTIONAL REGULATOR, MARR FAMILY"/>
    <property type="match status" value="1"/>
</dbReference>
<gene>
    <name evidence="2" type="ORF">FHX68_1238</name>
</gene>
<evidence type="ECO:0000313" key="3">
    <source>
        <dbReference type="Proteomes" id="UP000319804"/>
    </source>
</evidence>
<dbReference type="Proteomes" id="UP000319804">
    <property type="component" value="Unassembled WGS sequence"/>
</dbReference>
<dbReference type="Gene3D" id="1.10.10.10">
    <property type="entry name" value="Winged helix-like DNA-binding domain superfamily/Winged helix DNA-binding domain"/>
    <property type="match status" value="1"/>
</dbReference>
<evidence type="ECO:0000259" key="1">
    <source>
        <dbReference type="PROSITE" id="PS50995"/>
    </source>
</evidence>
<dbReference type="GO" id="GO:0003700">
    <property type="term" value="F:DNA-binding transcription factor activity"/>
    <property type="evidence" value="ECO:0007669"/>
    <property type="project" value="InterPro"/>
</dbReference>
<dbReference type="GO" id="GO:0003677">
    <property type="term" value="F:DNA binding"/>
    <property type="evidence" value="ECO:0007669"/>
    <property type="project" value="UniProtKB-KW"/>
</dbReference>
<sequence>MTDLDDVQTVDAVLRAYERFRAADTAMLARVRSRTGLSENQLAILRFLLREREDAHHVKPSEIARHLGISSASTTALLDRLEKAGMVVRGSNPEDRRSILVTVTDDAEHAIASTYEVFEARLAGLMEDLSPDERRDVISFFSSLADAADGTAELSPAR</sequence>
<reference evidence="2 3" key="1">
    <citation type="submission" date="2019-06" db="EMBL/GenBank/DDBJ databases">
        <title>Sequencing the genomes of 1000 actinobacteria strains.</title>
        <authorList>
            <person name="Klenk H.-P."/>
        </authorList>
    </citation>
    <scope>NUCLEOTIDE SEQUENCE [LARGE SCALE GENOMIC DNA]</scope>
    <source>
        <strain evidence="2 3">DSM 20427</strain>
    </source>
</reference>
<dbReference type="InterPro" id="IPR039422">
    <property type="entry name" value="MarR/SlyA-like"/>
</dbReference>
<dbReference type="Pfam" id="PF12802">
    <property type="entry name" value="MarR_2"/>
    <property type="match status" value="1"/>
</dbReference>
<keyword evidence="3" id="KW-1185">Reference proteome</keyword>
<proteinExistence type="predicted"/>
<protein>
    <submittedName>
        <fullName evidence="2">DNA-binding MarR family transcriptional regulator</fullName>
    </submittedName>
</protein>
<dbReference type="RefSeq" id="WP_141381382.1">
    <property type="nucleotide sequence ID" value="NZ_BJNA01000068.1"/>
</dbReference>
<feature type="domain" description="HTH marR-type" evidence="1">
    <location>
        <begin position="6"/>
        <end position="146"/>
    </location>
</feature>